<protein>
    <submittedName>
        <fullName evidence="1">Uncharacterized protein</fullName>
    </submittedName>
</protein>
<dbReference type="PANTHER" id="PTHR13510">
    <property type="entry name" value="FYVE-FINGER-CONTAINING RAB5 EFFECTOR PROTEIN RABENOSYN-5-RELATED"/>
    <property type="match status" value="1"/>
</dbReference>
<dbReference type="InterPro" id="IPR023393">
    <property type="entry name" value="START-like_dom_sf"/>
</dbReference>
<proteinExistence type="predicted"/>
<evidence type="ECO:0000313" key="2">
    <source>
        <dbReference type="Proteomes" id="UP000237271"/>
    </source>
</evidence>
<organism evidence="1 2">
    <name type="scientific">Phytophthora palmivora</name>
    <dbReference type="NCBI Taxonomy" id="4796"/>
    <lineage>
        <taxon>Eukaryota</taxon>
        <taxon>Sar</taxon>
        <taxon>Stramenopiles</taxon>
        <taxon>Oomycota</taxon>
        <taxon>Peronosporomycetes</taxon>
        <taxon>Peronosporales</taxon>
        <taxon>Peronosporaceae</taxon>
        <taxon>Phytophthora</taxon>
    </lineage>
</organism>
<comment type="caution">
    <text evidence="1">The sequence shown here is derived from an EMBL/GenBank/DDBJ whole genome shotgun (WGS) entry which is preliminary data.</text>
</comment>
<reference evidence="1 2" key="1">
    <citation type="journal article" date="2017" name="Genome Biol. Evol.">
        <title>Phytophthora megakarya and P. palmivora, closely related causal agents of cacao black pod rot, underwent increases in genome sizes and gene numbers by different mechanisms.</title>
        <authorList>
            <person name="Ali S.S."/>
            <person name="Shao J."/>
            <person name="Lary D.J."/>
            <person name="Kronmiller B."/>
            <person name="Shen D."/>
            <person name="Strem M.D."/>
            <person name="Amoako-Attah I."/>
            <person name="Akrofi A.Y."/>
            <person name="Begoude B.A."/>
            <person name="Ten Hoopen G.M."/>
            <person name="Coulibaly K."/>
            <person name="Kebe B.I."/>
            <person name="Melnick R.L."/>
            <person name="Guiltinan M.J."/>
            <person name="Tyler B.M."/>
            <person name="Meinhardt L.W."/>
            <person name="Bailey B.A."/>
        </authorList>
    </citation>
    <scope>NUCLEOTIDE SEQUENCE [LARGE SCALE GENOMIC DNA]</scope>
    <source>
        <strain evidence="2">sbr112.9</strain>
    </source>
</reference>
<dbReference type="Proteomes" id="UP000237271">
    <property type="component" value="Unassembled WGS sequence"/>
</dbReference>
<dbReference type="EMBL" id="NCKW01005451">
    <property type="protein sequence ID" value="POM72832.1"/>
    <property type="molecule type" value="Genomic_DNA"/>
</dbReference>
<dbReference type="Gene3D" id="3.30.530.20">
    <property type="match status" value="1"/>
</dbReference>
<gene>
    <name evidence="1" type="ORF">PHPALM_10396</name>
</gene>
<evidence type="ECO:0000313" key="1">
    <source>
        <dbReference type="EMBL" id="POM72832.1"/>
    </source>
</evidence>
<name>A0A2P4Y4U4_9STRA</name>
<dbReference type="AlphaFoldDB" id="A0A2P4Y4U4"/>
<feature type="non-terminal residue" evidence="1">
    <location>
        <position position="241"/>
    </location>
</feature>
<dbReference type="PANTHER" id="PTHR13510:SF44">
    <property type="entry name" value="RABENOSYN-5"/>
    <property type="match status" value="1"/>
</dbReference>
<dbReference type="InterPro" id="IPR052727">
    <property type="entry name" value="Rab4/Rab5_effector"/>
</dbReference>
<accession>A0A2P4Y4U4</accession>
<sequence length="241" mass="27669">MRRKLKLPGRSKHKHVAKLPRMDEVIPRVELTDEQQNTMREQAEDLIVSCLLKSKAAWDKQIFDAPKHWKLHSAKPHLAVYKRKDPHRKSATAHQFVASGRIPGLTLQDVEYGKYSDTTLDERSISAYLFRDYFLDAAVLQVLETQTDDDPFRFFGIKWMAFASPSGPARFFSPRDHAYYEYAKTVITEEGYKVLVKVMQSVGDDVLPPLTQIVGNDRPSDGVDPSKLRFVRGHISMISMY</sequence>
<dbReference type="OrthoDB" id="166134at2759"/>
<keyword evidence="2" id="KW-1185">Reference proteome</keyword>